<evidence type="ECO:0000313" key="2">
    <source>
        <dbReference type="Proteomes" id="UP001301958"/>
    </source>
</evidence>
<proteinExistence type="predicted"/>
<reference evidence="1" key="2">
    <citation type="submission" date="2023-05" db="EMBL/GenBank/DDBJ databases">
        <authorList>
            <consortium name="Lawrence Berkeley National Laboratory"/>
            <person name="Steindorff A."/>
            <person name="Hensen N."/>
            <person name="Bonometti L."/>
            <person name="Westerberg I."/>
            <person name="Brannstrom I.O."/>
            <person name="Guillou S."/>
            <person name="Cros-Aarteil S."/>
            <person name="Calhoun S."/>
            <person name="Haridas S."/>
            <person name="Kuo A."/>
            <person name="Mondo S."/>
            <person name="Pangilinan J."/>
            <person name="Riley R."/>
            <person name="Labutti K."/>
            <person name="Andreopoulos B."/>
            <person name="Lipzen A."/>
            <person name="Chen C."/>
            <person name="Yanf M."/>
            <person name="Daum C."/>
            <person name="Ng V."/>
            <person name="Clum A."/>
            <person name="Ohm R."/>
            <person name="Martin F."/>
            <person name="Silar P."/>
            <person name="Natvig D."/>
            <person name="Lalanne C."/>
            <person name="Gautier V."/>
            <person name="Ament-Velasquez S.L."/>
            <person name="Kruys A."/>
            <person name="Hutchinson M.I."/>
            <person name="Powell A.J."/>
            <person name="Barry K."/>
            <person name="Miller A.N."/>
            <person name="Grigoriev I.V."/>
            <person name="Debuchy R."/>
            <person name="Gladieux P."/>
            <person name="Thoren M.H."/>
            <person name="Johannesson H."/>
        </authorList>
    </citation>
    <scope>NUCLEOTIDE SEQUENCE</scope>
    <source>
        <strain evidence="1">CBS 990.96</strain>
    </source>
</reference>
<reference evidence="1" key="1">
    <citation type="journal article" date="2023" name="Mol. Phylogenet. Evol.">
        <title>Genome-scale phylogeny and comparative genomics of the fungal order Sordariales.</title>
        <authorList>
            <person name="Hensen N."/>
            <person name="Bonometti L."/>
            <person name="Westerberg I."/>
            <person name="Brannstrom I.O."/>
            <person name="Guillou S."/>
            <person name="Cros-Aarteil S."/>
            <person name="Calhoun S."/>
            <person name="Haridas S."/>
            <person name="Kuo A."/>
            <person name="Mondo S."/>
            <person name="Pangilinan J."/>
            <person name="Riley R."/>
            <person name="LaButti K."/>
            <person name="Andreopoulos B."/>
            <person name="Lipzen A."/>
            <person name="Chen C."/>
            <person name="Yan M."/>
            <person name="Daum C."/>
            <person name="Ng V."/>
            <person name="Clum A."/>
            <person name="Steindorff A."/>
            <person name="Ohm R.A."/>
            <person name="Martin F."/>
            <person name="Silar P."/>
            <person name="Natvig D.O."/>
            <person name="Lalanne C."/>
            <person name="Gautier V."/>
            <person name="Ament-Velasquez S.L."/>
            <person name="Kruys A."/>
            <person name="Hutchinson M.I."/>
            <person name="Powell A.J."/>
            <person name="Barry K."/>
            <person name="Miller A.N."/>
            <person name="Grigoriev I.V."/>
            <person name="Debuchy R."/>
            <person name="Gladieux P."/>
            <person name="Hiltunen Thoren M."/>
            <person name="Johannesson H."/>
        </authorList>
    </citation>
    <scope>NUCLEOTIDE SEQUENCE</scope>
    <source>
        <strain evidence="1">CBS 990.96</strain>
    </source>
</reference>
<protein>
    <submittedName>
        <fullName evidence="1">Uncharacterized protein</fullName>
    </submittedName>
</protein>
<dbReference type="Proteomes" id="UP001301958">
    <property type="component" value="Unassembled WGS sequence"/>
</dbReference>
<organism evidence="1 2">
    <name type="scientific">Podospora fimiseda</name>
    <dbReference type="NCBI Taxonomy" id="252190"/>
    <lineage>
        <taxon>Eukaryota</taxon>
        <taxon>Fungi</taxon>
        <taxon>Dikarya</taxon>
        <taxon>Ascomycota</taxon>
        <taxon>Pezizomycotina</taxon>
        <taxon>Sordariomycetes</taxon>
        <taxon>Sordariomycetidae</taxon>
        <taxon>Sordariales</taxon>
        <taxon>Podosporaceae</taxon>
        <taxon>Podospora</taxon>
    </lineage>
</organism>
<dbReference type="AlphaFoldDB" id="A0AAN6YLB8"/>
<evidence type="ECO:0000313" key="1">
    <source>
        <dbReference type="EMBL" id="KAK4221219.1"/>
    </source>
</evidence>
<keyword evidence="2" id="KW-1185">Reference proteome</keyword>
<name>A0AAN6YLB8_9PEZI</name>
<sequence length="197" mass="22332">MEIDDPSNATLIDALCTKVLRQETSLESFAHSCTKIWDIWMTILSRTILPPDITTQDPRIATAFIFLENVISQAEGVIQWLAYIQLTQLFTTLRIIIRNEREISRRLLGSSNLRRRGTGEDSIAIDLCENALGGTLKRAQTVERRRIGRRWVSLVKGSPLLSLTFTEEAEIIVNDFKRIHNGNLSLLGDRIAQQCPL</sequence>
<accession>A0AAN6YLB8</accession>
<comment type="caution">
    <text evidence="1">The sequence shown here is derived from an EMBL/GenBank/DDBJ whole genome shotgun (WGS) entry which is preliminary data.</text>
</comment>
<gene>
    <name evidence="1" type="ORF">QBC38DRAFT_523004</name>
</gene>
<dbReference type="EMBL" id="MU865571">
    <property type="protein sequence ID" value="KAK4221219.1"/>
    <property type="molecule type" value="Genomic_DNA"/>
</dbReference>